<reference evidence="2" key="2">
    <citation type="submission" date="2020-09" db="EMBL/GenBank/DDBJ databases">
        <authorList>
            <person name="Sun Q."/>
            <person name="Zhou Y."/>
        </authorList>
    </citation>
    <scope>NUCLEOTIDE SEQUENCE</scope>
    <source>
        <strain evidence="2">CGMCC 1.15493</strain>
    </source>
</reference>
<dbReference type="PANTHER" id="PTHR37844">
    <property type="entry name" value="SER/THR PROTEIN PHOSPHATASE SUPERFAMILY (AFU_ORTHOLOGUE AFUA_1G14840)"/>
    <property type="match status" value="1"/>
</dbReference>
<dbReference type="PANTHER" id="PTHR37844:SF2">
    <property type="entry name" value="SER_THR PROTEIN PHOSPHATASE SUPERFAMILY (AFU_ORTHOLOGUE AFUA_1G14840)"/>
    <property type="match status" value="1"/>
</dbReference>
<accession>A0A916Y3A2</accession>
<evidence type="ECO:0000313" key="3">
    <source>
        <dbReference type="Proteomes" id="UP000613160"/>
    </source>
</evidence>
<dbReference type="Pfam" id="PF00149">
    <property type="entry name" value="Metallophos"/>
    <property type="match status" value="1"/>
</dbReference>
<dbReference type="Gene3D" id="3.60.21.10">
    <property type="match status" value="1"/>
</dbReference>
<gene>
    <name evidence="2" type="ORF">GCM10011335_35110</name>
</gene>
<feature type="domain" description="Calcineurin-like phosphoesterase" evidence="1">
    <location>
        <begin position="1"/>
        <end position="225"/>
    </location>
</feature>
<dbReference type="InterPro" id="IPR029052">
    <property type="entry name" value="Metallo-depent_PP-like"/>
</dbReference>
<evidence type="ECO:0000313" key="2">
    <source>
        <dbReference type="EMBL" id="GGD28909.1"/>
    </source>
</evidence>
<dbReference type="EMBL" id="BMJJ01000009">
    <property type="protein sequence ID" value="GGD28909.1"/>
    <property type="molecule type" value="Genomic_DNA"/>
</dbReference>
<protein>
    <submittedName>
        <fullName evidence="2">Serine/threonine protein phosphatase</fullName>
    </submittedName>
</protein>
<dbReference type="GO" id="GO:0016787">
    <property type="term" value="F:hydrolase activity"/>
    <property type="evidence" value="ECO:0007669"/>
    <property type="project" value="InterPro"/>
</dbReference>
<reference evidence="2" key="1">
    <citation type="journal article" date="2014" name="Int. J. Syst. Evol. Microbiol.">
        <title>Complete genome sequence of Corynebacterium casei LMG S-19264T (=DSM 44701T), isolated from a smear-ripened cheese.</title>
        <authorList>
            <consortium name="US DOE Joint Genome Institute (JGI-PGF)"/>
            <person name="Walter F."/>
            <person name="Albersmeier A."/>
            <person name="Kalinowski J."/>
            <person name="Ruckert C."/>
        </authorList>
    </citation>
    <scope>NUCLEOTIDE SEQUENCE</scope>
    <source>
        <strain evidence="2">CGMCC 1.15493</strain>
    </source>
</reference>
<sequence>MRIHILSDIHDDYSRGSSGTYEIPEDLAADAIVIAGDIAGRLSRMGSHWLIRQHLRTGLPIILVAGNHDFWRSSLDAEIGRFRDRLSFPEGIHLLDGDELILAGTRFIGATLWTDYEIYTDAYTAHATALRFMNDLKMIRTDSYRRRLLPWMLAEEHRRHRDTIDSLLATPFDGPTVVITHHAPSGRSLLGGRATEPLDASYASDLEPLIRRHAPDFWIHGHIHQRQDYAVGDTRILCNPRGYRLAEKGRQRAEIEVKNFDPRLIIDTDDTRPLVTGADIDVAIDRPSSFQWPFGQSPDAEA</sequence>
<dbReference type="Proteomes" id="UP000613160">
    <property type="component" value="Unassembled WGS sequence"/>
</dbReference>
<dbReference type="AlphaFoldDB" id="A0A916Y3A2"/>
<dbReference type="SUPFAM" id="SSF56300">
    <property type="entry name" value="Metallo-dependent phosphatases"/>
    <property type="match status" value="1"/>
</dbReference>
<name>A0A916Y3A2_9HYPH</name>
<keyword evidence="3" id="KW-1185">Reference proteome</keyword>
<proteinExistence type="predicted"/>
<evidence type="ECO:0000259" key="1">
    <source>
        <dbReference type="Pfam" id="PF00149"/>
    </source>
</evidence>
<comment type="caution">
    <text evidence="2">The sequence shown here is derived from an EMBL/GenBank/DDBJ whole genome shotgun (WGS) entry which is preliminary data.</text>
</comment>
<dbReference type="InterPro" id="IPR004843">
    <property type="entry name" value="Calcineurin-like_PHP"/>
</dbReference>
<organism evidence="2 3">
    <name type="scientific">Aureimonas glaciei</name>
    <dbReference type="NCBI Taxonomy" id="1776957"/>
    <lineage>
        <taxon>Bacteria</taxon>
        <taxon>Pseudomonadati</taxon>
        <taxon>Pseudomonadota</taxon>
        <taxon>Alphaproteobacteria</taxon>
        <taxon>Hyphomicrobiales</taxon>
        <taxon>Aurantimonadaceae</taxon>
        <taxon>Aureimonas</taxon>
    </lineage>
</organism>